<accession>A0A1I2JB89</accession>
<dbReference type="GO" id="GO:0048038">
    <property type="term" value="F:quinone binding"/>
    <property type="evidence" value="ECO:0007669"/>
    <property type="project" value="UniProtKB-KW"/>
</dbReference>
<evidence type="ECO:0000256" key="6">
    <source>
        <dbReference type="RuleBase" id="RU000320"/>
    </source>
</evidence>
<dbReference type="InterPro" id="IPR010096">
    <property type="entry name" value="NADH-Q_OxRdtase_suN/2"/>
</dbReference>
<dbReference type="OrthoDB" id="9811718at2"/>
<feature type="transmembrane region" description="Helical" evidence="5">
    <location>
        <begin position="271"/>
        <end position="292"/>
    </location>
</feature>
<feature type="transmembrane region" description="Helical" evidence="5">
    <location>
        <begin position="41"/>
        <end position="60"/>
    </location>
</feature>
<feature type="transmembrane region" description="Helical" evidence="5">
    <location>
        <begin position="109"/>
        <end position="127"/>
    </location>
</feature>
<comment type="subunit">
    <text evidence="5">NDH-1 is composed of 14 different subunits. Subunits NuoA, H, J, K, L, M, N constitute the membrane sector of the complex.</text>
</comment>
<feature type="domain" description="NADH:quinone oxidoreductase/Mrp antiporter transmembrane" evidence="7">
    <location>
        <begin position="129"/>
        <end position="414"/>
    </location>
</feature>
<dbReference type="GO" id="GO:0012505">
    <property type="term" value="C:endomembrane system"/>
    <property type="evidence" value="ECO:0007669"/>
    <property type="project" value="UniProtKB-SubCell"/>
</dbReference>
<reference evidence="8 9" key="1">
    <citation type="submission" date="2016-10" db="EMBL/GenBank/DDBJ databases">
        <authorList>
            <person name="de Groot N.N."/>
        </authorList>
    </citation>
    <scope>NUCLEOTIDE SEQUENCE [LARGE SCALE GENOMIC DNA]</scope>
    <source>
        <strain>GEY</strain>
        <strain evidence="9">DSM 9560</strain>
    </source>
</reference>
<feature type="transmembrane region" description="Helical" evidence="5">
    <location>
        <begin position="166"/>
        <end position="186"/>
    </location>
</feature>
<dbReference type="Pfam" id="PF00361">
    <property type="entry name" value="Proton_antipo_M"/>
    <property type="match status" value="1"/>
</dbReference>
<evidence type="ECO:0000313" key="9">
    <source>
        <dbReference type="Proteomes" id="UP000199513"/>
    </source>
</evidence>
<dbReference type="GO" id="GO:0008137">
    <property type="term" value="F:NADH dehydrogenase (ubiquinone) activity"/>
    <property type="evidence" value="ECO:0007669"/>
    <property type="project" value="InterPro"/>
</dbReference>
<dbReference type="EMBL" id="FONY01000047">
    <property type="protein sequence ID" value="SFF52102.1"/>
    <property type="molecule type" value="Genomic_DNA"/>
</dbReference>
<evidence type="ECO:0000259" key="7">
    <source>
        <dbReference type="Pfam" id="PF00361"/>
    </source>
</evidence>
<dbReference type="EC" id="7.1.1.-" evidence="5"/>
<dbReference type="GO" id="GO:0050136">
    <property type="term" value="F:NADH dehydrogenase (quinone) (non-electrogenic) activity"/>
    <property type="evidence" value="ECO:0007669"/>
    <property type="project" value="UniProtKB-UniRule"/>
</dbReference>
<dbReference type="STRING" id="1003.SAMN04488541_10472"/>
<keyword evidence="4 5" id="KW-0472">Membrane</keyword>
<dbReference type="GO" id="GO:0005886">
    <property type="term" value="C:plasma membrane"/>
    <property type="evidence" value="ECO:0007669"/>
    <property type="project" value="UniProtKB-SubCell"/>
</dbReference>
<organism evidence="8 9">
    <name type="scientific">Thermoflexibacter ruber</name>
    <dbReference type="NCBI Taxonomy" id="1003"/>
    <lineage>
        <taxon>Bacteria</taxon>
        <taxon>Pseudomonadati</taxon>
        <taxon>Bacteroidota</taxon>
        <taxon>Cytophagia</taxon>
        <taxon>Cytophagales</taxon>
        <taxon>Thermoflexibacteraceae</taxon>
        <taxon>Thermoflexibacter</taxon>
    </lineage>
</organism>
<dbReference type="RefSeq" id="WP_091549103.1">
    <property type="nucleotide sequence ID" value="NZ_FONY01000047.1"/>
</dbReference>
<evidence type="ECO:0000256" key="5">
    <source>
        <dbReference type="HAMAP-Rule" id="MF_00445"/>
    </source>
</evidence>
<name>A0A1I2JB89_9BACT</name>
<dbReference type="InterPro" id="IPR001750">
    <property type="entry name" value="ND/Mrp_TM"/>
</dbReference>
<dbReference type="GO" id="GO:0042773">
    <property type="term" value="P:ATP synthesis coupled electron transport"/>
    <property type="evidence" value="ECO:0007669"/>
    <property type="project" value="InterPro"/>
</dbReference>
<protein>
    <recommendedName>
        <fullName evidence="5">NADH-quinone oxidoreductase subunit N</fullName>
        <ecNumber evidence="5">7.1.1.-</ecNumber>
    </recommendedName>
    <alternativeName>
        <fullName evidence="5">NADH dehydrogenase I subunit N</fullName>
    </alternativeName>
    <alternativeName>
        <fullName evidence="5">NDH-1 subunit N</fullName>
    </alternativeName>
</protein>
<dbReference type="PANTHER" id="PTHR22773">
    <property type="entry name" value="NADH DEHYDROGENASE"/>
    <property type="match status" value="1"/>
</dbReference>
<comment type="catalytic activity">
    <reaction evidence="5">
        <text>a quinone + NADH + 5 H(+)(in) = a quinol + NAD(+) + 4 H(+)(out)</text>
        <dbReference type="Rhea" id="RHEA:57888"/>
        <dbReference type="ChEBI" id="CHEBI:15378"/>
        <dbReference type="ChEBI" id="CHEBI:24646"/>
        <dbReference type="ChEBI" id="CHEBI:57540"/>
        <dbReference type="ChEBI" id="CHEBI:57945"/>
        <dbReference type="ChEBI" id="CHEBI:132124"/>
    </reaction>
</comment>
<feature type="transmembrane region" description="Helical" evidence="5">
    <location>
        <begin position="243"/>
        <end position="265"/>
    </location>
</feature>
<evidence type="ECO:0000256" key="4">
    <source>
        <dbReference type="ARBA" id="ARBA00023136"/>
    </source>
</evidence>
<feature type="transmembrane region" description="Helical" evidence="5">
    <location>
        <begin position="367"/>
        <end position="387"/>
    </location>
</feature>
<keyword evidence="5" id="KW-1003">Cell membrane</keyword>
<evidence type="ECO:0000313" key="8">
    <source>
        <dbReference type="EMBL" id="SFF52102.1"/>
    </source>
</evidence>
<keyword evidence="5" id="KW-0874">Quinone</keyword>
<evidence type="ECO:0000256" key="1">
    <source>
        <dbReference type="ARBA" id="ARBA00004127"/>
    </source>
</evidence>
<feature type="transmembrane region" description="Helical" evidence="5">
    <location>
        <begin position="12"/>
        <end position="34"/>
    </location>
</feature>
<dbReference type="HAMAP" id="MF_00445">
    <property type="entry name" value="NDH1_NuoN_1"/>
    <property type="match status" value="1"/>
</dbReference>
<comment type="function">
    <text evidence="5">NDH-1 shuttles electrons from NADH, via FMN and iron-sulfur (Fe-S) centers, to quinones in the respiratory chain. The immediate electron acceptor for the enzyme in this species is believed to be a menaquinone. Couples the redox reaction to proton translocation (for every two electrons transferred, four hydrogen ions are translocated across the cytoplasmic membrane), and thus conserves the redox energy in a proton gradient.</text>
</comment>
<feature type="transmembrane region" description="Helical" evidence="5">
    <location>
        <begin position="299"/>
        <end position="319"/>
    </location>
</feature>
<evidence type="ECO:0000256" key="2">
    <source>
        <dbReference type="ARBA" id="ARBA00022692"/>
    </source>
</evidence>
<keyword evidence="5" id="KW-0520">NAD</keyword>
<evidence type="ECO:0000256" key="3">
    <source>
        <dbReference type="ARBA" id="ARBA00022989"/>
    </source>
</evidence>
<comment type="subcellular location">
    <subcellularLocation>
        <location evidence="5">Cell membrane</location>
        <topology evidence="5">Multi-pass membrane protein</topology>
    </subcellularLocation>
    <subcellularLocation>
        <location evidence="1">Endomembrane system</location>
        <topology evidence="1">Multi-pass membrane protein</topology>
    </subcellularLocation>
    <subcellularLocation>
        <location evidence="6">Membrane</location>
        <topology evidence="6">Multi-pass membrane protein</topology>
    </subcellularLocation>
</comment>
<proteinExistence type="inferred from homology"/>
<feature type="transmembrane region" description="Helical" evidence="5">
    <location>
        <begin position="206"/>
        <end position="231"/>
    </location>
</feature>
<feature type="transmembrane region" description="Helical" evidence="5">
    <location>
        <begin position="456"/>
        <end position="481"/>
    </location>
</feature>
<sequence>MNPLNDKLTQIIGSLAFVLPEVWLAVVFCLLILIDLFGKKSWLFYCFFVGLVIEIGLIYLSPLQNGLFLNTLTSDLLTKIFKYLFASTTLAILLLLKNAKKDFAIFQRIGESYAILSVILLGMNLLVMSTHLLMLYLSLEIVSIGGYVLAVLSFERKSVEISMKYVLFGIFASAMMLYGMSLLYGFSGSLHLAEIAKAIQQNKLSFPFLIAFSLAIAGFLFKISASPFHIWTPDVYEGAPTTVVAFFSTASKAAGLAVLSKFVIILGQKEIYNILAIIALASMLIGNFSALWQFSFKRLLAYSGIAQAGFMLLGLLTVSEEGVKILIFYLIVYVLSNVLAFLGLTLVENKLRSDSLLSFSGLGQKNLVLGISLGVSMISLVGLPPTAGFTAKFLIFSQLWQDKANSLSLLLLIVGLLSTAISLYFYLKIPYYLFFKQEENKNTQITDFKITHFQKVFLLVLAFSLLLFFLRPDWLLAVLGLS</sequence>
<keyword evidence="9" id="KW-1185">Reference proteome</keyword>
<comment type="similarity">
    <text evidence="5">Belongs to the complex I subunit 2 family.</text>
</comment>
<keyword evidence="5" id="KW-0813">Transport</keyword>
<keyword evidence="2 5" id="KW-0812">Transmembrane</keyword>
<keyword evidence="3 5" id="KW-1133">Transmembrane helix</keyword>
<dbReference type="AlphaFoldDB" id="A0A1I2JB89"/>
<feature type="transmembrane region" description="Helical" evidence="5">
    <location>
        <begin position="80"/>
        <end position="97"/>
    </location>
</feature>
<feature type="transmembrane region" description="Helical" evidence="5">
    <location>
        <begin position="407"/>
        <end position="427"/>
    </location>
</feature>
<dbReference type="Proteomes" id="UP000199513">
    <property type="component" value="Unassembled WGS sequence"/>
</dbReference>
<feature type="transmembrane region" description="Helical" evidence="5">
    <location>
        <begin position="133"/>
        <end position="154"/>
    </location>
</feature>
<gene>
    <name evidence="5" type="primary">nuoN</name>
    <name evidence="8" type="ORF">SAMN04488541_10472</name>
</gene>
<feature type="transmembrane region" description="Helical" evidence="5">
    <location>
        <begin position="325"/>
        <end position="347"/>
    </location>
</feature>
<keyword evidence="5" id="KW-1278">Translocase</keyword>